<protein>
    <recommendedName>
        <fullName evidence="3">SGNH hydrolase-type esterase domain-containing protein</fullName>
    </recommendedName>
</protein>
<evidence type="ECO:0000313" key="4">
    <source>
        <dbReference type="EMBL" id="KAG6393539.1"/>
    </source>
</evidence>
<dbReference type="PANTHER" id="PTHR14209">
    <property type="entry name" value="ISOAMYL ACETATE-HYDROLYZING ESTERASE 1"/>
    <property type="match status" value="1"/>
</dbReference>
<reference evidence="4" key="1">
    <citation type="submission" date="2018-01" db="EMBL/GenBank/DDBJ databases">
        <authorList>
            <person name="Mao J.F."/>
        </authorList>
    </citation>
    <scope>NUCLEOTIDE SEQUENCE</scope>
    <source>
        <strain evidence="4">Huo1</strain>
        <tissue evidence="4">Leaf</tissue>
    </source>
</reference>
<dbReference type="SUPFAM" id="SSF52266">
    <property type="entry name" value="SGNH hydrolase"/>
    <property type="match status" value="1"/>
</dbReference>
<evidence type="ECO:0000313" key="5">
    <source>
        <dbReference type="Proteomes" id="UP000298416"/>
    </source>
</evidence>
<name>A0A8X8Z711_SALSN</name>
<feature type="domain" description="SGNH hydrolase-type esterase" evidence="3">
    <location>
        <begin position="11"/>
        <end position="208"/>
    </location>
</feature>
<keyword evidence="5" id="KW-1185">Reference proteome</keyword>
<comment type="caution">
    <text evidence="4">The sequence shown here is derived from an EMBL/GenBank/DDBJ whole genome shotgun (WGS) entry which is preliminary data.</text>
</comment>
<evidence type="ECO:0000256" key="1">
    <source>
        <dbReference type="ARBA" id="ARBA00008668"/>
    </source>
</evidence>
<accession>A0A8X8Z711</accession>
<comment type="similarity">
    <text evidence="1">Belongs to the 'GDSL' lipolytic enzyme family.</text>
</comment>
<dbReference type="Pfam" id="PF13472">
    <property type="entry name" value="Lipase_GDSL_2"/>
    <property type="match status" value="1"/>
</dbReference>
<proteinExistence type="inferred from homology"/>
<keyword evidence="2" id="KW-0378">Hydrolase</keyword>
<sequence length="267" mass="30356">MVGPVRPLFVLFGSSIVQISFCNGGWGAILSEIYARKAYIITRGYFGWNSRRALQILDQVFPKEAEIQPSLVIVYFGGNDSTGPNSSGRVLMSLFQNTHEENRNLSQGDMLSLSDKTRVIFLTCPPINEAKVRINRMLLWHLPGASVYFSELVRTNELCRTYSAALMELCKELGINAIDLYTAFQKLEDWQDAYFIEDGVHSSAEGSKIVAEEILKVIKEAEKEPSLHWRSMATEYSEDSPYDLVAADGERTLNPSEWTYYREIQWE</sequence>
<dbReference type="AlphaFoldDB" id="A0A8X8Z711"/>
<organism evidence="4">
    <name type="scientific">Salvia splendens</name>
    <name type="common">Scarlet sage</name>
    <dbReference type="NCBI Taxonomy" id="180675"/>
    <lineage>
        <taxon>Eukaryota</taxon>
        <taxon>Viridiplantae</taxon>
        <taxon>Streptophyta</taxon>
        <taxon>Embryophyta</taxon>
        <taxon>Tracheophyta</taxon>
        <taxon>Spermatophyta</taxon>
        <taxon>Magnoliopsida</taxon>
        <taxon>eudicotyledons</taxon>
        <taxon>Gunneridae</taxon>
        <taxon>Pentapetalae</taxon>
        <taxon>asterids</taxon>
        <taxon>lamiids</taxon>
        <taxon>Lamiales</taxon>
        <taxon>Lamiaceae</taxon>
        <taxon>Nepetoideae</taxon>
        <taxon>Mentheae</taxon>
        <taxon>Salviinae</taxon>
        <taxon>Salvia</taxon>
        <taxon>Salvia subgen. Calosphace</taxon>
        <taxon>core Calosphace</taxon>
    </lineage>
</organism>
<dbReference type="PANTHER" id="PTHR14209:SF9">
    <property type="entry name" value="GDSL ESTERASE_LIPASE CPRD49"/>
    <property type="match status" value="1"/>
</dbReference>
<dbReference type="InterPro" id="IPR036514">
    <property type="entry name" value="SGNH_hydro_sf"/>
</dbReference>
<dbReference type="InterPro" id="IPR013830">
    <property type="entry name" value="SGNH_hydro"/>
</dbReference>
<dbReference type="CDD" id="cd01838">
    <property type="entry name" value="Isoamyl_acetate_hydrolase_like"/>
    <property type="match status" value="1"/>
</dbReference>
<dbReference type="InterPro" id="IPR045136">
    <property type="entry name" value="Iah1-like"/>
</dbReference>
<dbReference type="GO" id="GO:0016787">
    <property type="term" value="F:hydrolase activity"/>
    <property type="evidence" value="ECO:0007669"/>
    <property type="project" value="UniProtKB-KW"/>
</dbReference>
<dbReference type="Proteomes" id="UP000298416">
    <property type="component" value="Unassembled WGS sequence"/>
</dbReference>
<dbReference type="EMBL" id="PNBA02000018">
    <property type="protein sequence ID" value="KAG6393539.1"/>
    <property type="molecule type" value="Genomic_DNA"/>
</dbReference>
<evidence type="ECO:0000259" key="3">
    <source>
        <dbReference type="Pfam" id="PF13472"/>
    </source>
</evidence>
<evidence type="ECO:0000256" key="2">
    <source>
        <dbReference type="ARBA" id="ARBA00022801"/>
    </source>
</evidence>
<dbReference type="Gene3D" id="3.40.50.1110">
    <property type="entry name" value="SGNH hydrolase"/>
    <property type="match status" value="1"/>
</dbReference>
<dbReference type="FunFam" id="3.40.50.1110:FF:000002">
    <property type="entry name" value="isoamyl acetate-hydrolyzing esterase 1 homolog"/>
    <property type="match status" value="1"/>
</dbReference>
<gene>
    <name evidence="4" type="ORF">SASPL_147782</name>
</gene>
<reference evidence="4" key="2">
    <citation type="submission" date="2020-08" db="EMBL/GenBank/DDBJ databases">
        <title>Plant Genome Project.</title>
        <authorList>
            <person name="Zhang R.-G."/>
        </authorList>
    </citation>
    <scope>NUCLEOTIDE SEQUENCE</scope>
    <source>
        <strain evidence="4">Huo1</strain>
        <tissue evidence="4">Leaf</tissue>
    </source>
</reference>